<dbReference type="EMBL" id="AQHW01000017">
    <property type="protein sequence ID" value="KKB53999.1"/>
    <property type="molecule type" value="Genomic_DNA"/>
</dbReference>
<feature type="region of interest" description="Disordered" evidence="2">
    <location>
        <begin position="125"/>
        <end position="151"/>
    </location>
</feature>
<keyword evidence="5" id="KW-1185">Reference proteome</keyword>
<name>A0A0F5J861_9BACT</name>
<protein>
    <recommendedName>
        <fullName evidence="3">HU domain-containing protein</fullName>
    </recommendedName>
</protein>
<dbReference type="GO" id="GO:0003677">
    <property type="term" value="F:DNA binding"/>
    <property type="evidence" value="ECO:0007669"/>
    <property type="project" value="UniProtKB-KW"/>
</dbReference>
<accession>A0A0F5J861</accession>
<evidence type="ECO:0000313" key="5">
    <source>
        <dbReference type="Proteomes" id="UP000033035"/>
    </source>
</evidence>
<evidence type="ECO:0000313" key="4">
    <source>
        <dbReference type="EMBL" id="KKB53999.1"/>
    </source>
</evidence>
<sequence length="151" mass="16280">MAVKYRLVLRKDMSKDAPEDGKLVYAVSSSTGMCDTNQMCEIIADRSAATAGDVKLVLDGIMHVLQQKLPEGQTVQLGELGYIQAVLGSKGAATEKDFTANMIKSRRILFRPGKLLKQMADNFKTERYTSGATPSTPPAGGGGEDDRPVIE</sequence>
<reference evidence="4 5" key="1">
    <citation type="submission" date="2013-04" db="EMBL/GenBank/DDBJ databases">
        <title>The Genome Sequence of Parabacteroides gordonii DSM 23371.</title>
        <authorList>
            <consortium name="The Broad Institute Genomics Platform"/>
            <person name="Earl A."/>
            <person name="Ward D."/>
            <person name="Feldgarden M."/>
            <person name="Gevers D."/>
            <person name="Martens E."/>
            <person name="Sakamoto M."/>
            <person name="Benno Y."/>
            <person name="Suzuki N."/>
            <person name="Matsunaga N."/>
            <person name="Koshihara K."/>
            <person name="Seki M."/>
            <person name="Komiya H."/>
            <person name="Walker B."/>
            <person name="Young S."/>
            <person name="Zeng Q."/>
            <person name="Gargeya S."/>
            <person name="Fitzgerald M."/>
            <person name="Haas B."/>
            <person name="Abouelleil A."/>
            <person name="Allen A.W."/>
            <person name="Alvarado L."/>
            <person name="Arachchi H.M."/>
            <person name="Berlin A.M."/>
            <person name="Chapman S.B."/>
            <person name="Gainer-Dewar J."/>
            <person name="Goldberg J."/>
            <person name="Griggs A."/>
            <person name="Gujja S."/>
            <person name="Hansen M."/>
            <person name="Howarth C."/>
            <person name="Imamovic A."/>
            <person name="Ireland A."/>
            <person name="Larimer J."/>
            <person name="McCowan C."/>
            <person name="Murphy C."/>
            <person name="Pearson M."/>
            <person name="Poon T.W."/>
            <person name="Priest M."/>
            <person name="Roberts A."/>
            <person name="Saif S."/>
            <person name="Shea T."/>
            <person name="Sisk P."/>
            <person name="Sykes S."/>
            <person name="Wortman J."/>
            <person name="Nusbaum C."/>
            <person name="Birren B."/>
        </authorList>
    </citation>
    <scope>NUCLEOTIDE SEQUENCE [LARGE SCALE GENOMIC DNA]</scope>
    <source>
        <strain evidence="4 5">MS-1</strain>
    </source>
</reference>
<evidence type="ECO:0000256" key="2">
    <source>
        <dbReference type="SAM" id="MobiDB-lite"/>
    </source>
</evidence>
<dbReference type="PATRIC" id="fig|1203610.3.peg.3649"/>
<comment type="caution">
    <text evidence="4">The sequence shown here is derived from an EMBL/GenBank/DDBJ whole genome shotgun (WGS) entry which is preliminary data.</text>
</comment>
<dbReference type="InterPro" id="IPR005902">
    <property type="entry name" value="HU_DNA-bd_put"/>
</dbReference>
<dbReference type="AlphaFoldDB" id="A0A0F5J861"/>
<evidence type="ECO:0000259" key="3">
    <source>
        <dbReference type="Pfam" id="PF18291"/>
    </source>
</evidence>
<feature type="domain" description="HU" evidence="3">
    <location>
        <begin position="1"/>
        <end position="127"/>
    </location>
</feature>
<dbReference type="RefSeq" id="WP_028726767.1">
    <property type="nucleotide sequence ID" value="NZ_AUAE01000010.1"/>
</dbReference>
<dbReference type="SUPFAM" id="SSF47729">
    <property type="entry name" value="IHF-like DNA-binding proteins"/>
    <property type="match status" value="1"/>
</dbReference>
<dbReference type="NCBIfam" id="TIGR01201">
    <property type="entry name" value="HU_rel"/>
    <property type="match status" value="1"/>
</dbReference>
<dbReference type="Proteomes" id="UP000033035">
    <property type="component" value="Unassembled WGS sequence"/>
</dbReference>
<dbReference type="Pfam" id="PF18291">
    <property type="entry name" value="HU-HIG"/>
    <property type="match status" value="1"/>
</dbReference>
<gene>
    <name evidence="4" type="ORF">HMPREF1536_03580</name>
</gene>
<dbReference type="HOGENOM" id="CLU_112331_4_1_10"/>
<dbReference type="Gene3D" id="4.10.520.10">
    <property type="entry name" value="IHF-like DNA-binding proteins"/>
    <property type="match status" value="1"/>
</dbReference>
<evidence type="ECO:0000256" key="1">
    <source>
        <dbReference type="ARBA" id="ARBA00023125"/>
    </source>
</evidence>
<dbReference type="InterPro" id="IPR041607">
    <property type="entry name" value="HU-HIG"/>
</dbReference>
<dbReference type="InterPro" id="IPR010992">
    <property type="entry name" value="IHF-like_DNA-bd_dom_sf"/>
</dbReference>
<organism evidence="4 5">
    <name type="scientific">Parabacteroides gordonii MS-1 = DSM 23371</name>
    <dbReference type="NCBI Taxonomy" id="1203610"/>
    <lineage>
        <taxon>Bacteria</taxon>
        <taxon>Pseudomonadati</taxon>
        <taxon>Bacteroidota</taxon>
        <taxon>Bacteroidia</taxon>
        <taxon>Bacteroidales</taxon>
        <taxon>Tannerellaceae</taxon>
        <taxon>Parabacteroides</taxon>
    </lineage>
</organism>
<keyword evidence="1" id="KW-0238">DNA-binding</keyword>
<dbReference type="STRING" id="1203610.HMPREF1536_03580"/>
<proteinExistence type="predicted"/>